<dbReference type="AlphaFoldDB" id="A0A0D3JLA8"/>
<dbReference type="EnsemblProtists" id="EOD24293">
    <property type="protein sequence ID" value="EOD24293"/>
    <property type="gene ID" value="EMIHUDRAFT_367759"/>
</dbReference>
<sequence length="132" mass="14940">MQTGVMAYRRNERVAAFWEETRKVYLEKGGAYWRLREQGAATLALARTDVRFLPLPPSFNARPYTELQAAKVFGAPVYHGKELWRRVADADAPNAGKPATPEQLVRFRMARDWDKAARGVARHGAMEHPSAD</sequence>
<dbReference type="Proteomes" id="UP000013827">
    <property type="component" value="Unassembled WGS sequence"/>
</dbReference>
<reference evidence="2" key="1">
    <citation type="journal article" date="2013" name="Nature">
        <title>Pan genome of the phytoplankton Emiliania underpins its global distribution.</title>
        <authorList>
            <person name="Read B.A."/>
            <person name="Kegel J."/>
            <person name="Klute M.J."/>
            <person name="Kuo A."/>
            <person name="Lefebvre S.C."/>
            <person name="Maumus F."/>
            <person name="Mayer C."/>
            <person name="Miller J."/>
            <person name="Monier A."/>
            <person name="Salamov A."/>
            <person name="Young J."/>
            <person name="Aguilar M."/>
            <person name="Claverie J.M."/>
            <person name="Frickenhaus S."/>
            <person name="Gonzalez K."/>
            <person name="Herman E.K."/>
            <person name="Lin Y.C."/>
            <person name="Napier J."/>
            <person name="Ogata H."/>
            <person name="Sarno A.F."/>
            <person name="Shmutz J."/>
            <person name="Schroeder D."/>
            <person name="de Vargas C."/>
            <person name="Verret F."/>
            <person name="von Dassow P."/>
            <person name="Valentin K."/>
            <person name="Van de Peer Y."/>
            <person name="Wheeler G."/>
            <person name="Dacks J.B."/>
            <person name="Delwiche C.F."/>
            <person name="Dyhrman S.T."/>
            <person name="Glockner G."/>
            <person name="John U."/>
            <person name="Richards T."/>
            <person name="Worden A.Z."/>
            <person name="Zhang X."/>
            <person name="Grigoriev I.V."/>
            <person name="Allen A.E."/>
            <person name="Bidle K."/>
            <person name="Borodovsky M."/>
            <person name="Bowler C."/>
            <person name="Brownlee C."/>
            <person name="Cock J.M."/>
            <person name="Elias M."/>
            <person name="Gladyshev V.N."/>
            <person name="Groth M."/>
            <person name="Guda C."/>
            <person name="Hadaegh A."/>
            <person name="Iglesias-Rodriguez M.D."/>
            <person name="Jenkins J."/>
            <person name="Jones B.M."/>
            <person name="Lawson T."/>
            <person name="Leese F."/>
            <person name="Lindquist E."/>
            <person name="Lobanov A."/>
            <person name="Lomsadze A."/>
            <person name="Malik S.B."/>
            <person name="Marsh M.E."/>
            <person name="Mackinder L."/>
            <person name="Mock T."/>
            <person name="Mueller-Roeber B."/>
            <person name="Pagarete A."/>
            <person name="Parker M."/>
            <person name="Probert I."/>
            <person name="Quesneville H."/>
            <person name="Raines C."/>
            <person name="Rensing S.A."/>
            <person name="Riano-Pachon D.M."/>
            <person name="Richier S."/>
            <person name="Rokitta S."/>
            <person name="Shiraiwa Y."/>
            <person name="Soanes D.M."/>
            <person name="van der Giezen M."/>
            <person name="Wahlund T.M."/>
            <person name="Williams B."/>
            <person name="Wilson W."/>
            <person name="Wolfe G."/>
            <person name="Wurch L.L."/>
        </authorList>
    </citation>
    <scope>NUCLEOTIDE SEQUENCE</scope>
</reference>
<reference evidence="1" key="2">
    <citation type="submission" date="2024-10" db="UniProtKB">
        <authorList>
            <consortium name="EnsemblProtists"/>
        </authorList>
    </citation>
    <scope>IDENTIFICATION</scope>
</reference>
<evidence type="ECO:0000313" key="1">
    <source>
        <dbReference type="EnsemblProtists" id="EOD24293"/>
    </source>
</evidence>
<name>A0A0D3JLA8_EMIH1</name>
<protein>
    <submittedName>
        <fullName evidence="1">Uncharacterized protein</fullName>
    </submittedName>
</protein>
<evidence type="ECO:0000313" key="2">
    <source>
        <dbReference type="Proteomes" id="UP000013827"/>
    </source>
</evidence>
<dbReference type="GeneID" id="17269837"/>
<dbReference type="HOGENOM" id="CLU_1921040_0_0_1"/>
<organism evidence="1 2">
    <name type="scientific">Emiliania huxleyi (strain CCMP1516)</name>
    <dbReference type="NCBI Taxonomy" id="280463"/>
    <lineage>
        <taxon>Eukaryota</taxon>
        <taxon>Haptista</taxon>
        <taxon>Haptophyta</taxon>
        <taxon>Prymnesiophyceae</taxon>
        <taxon>Isochrysidales</taxon>
        <taxon>Noelaerhabdaceae</taxon>
        <taxon>Emiliania</taxon>
    </lineage>
</organism>
<dbReference type="KEGG" id="ehx:EMIHUDRAFT_367759"/>
<dbReference type="PaxDb" id="2903-EOD24293"/>
<accession>A0A0D3JLA8</accession>
<dbReference type="RefSeq" id="XP_005776722.1">
    <property type="nucleotide sequence ID" value="XM_005776665.1"/>
</dbReference>
<proteinExistence type="predicted"/>
<keyword evidence="2" id="KW-1185">Reference proteome</keyword>